<comment type="caution">
    <text evidence="2">The sequence shown here is derived from an EMBL/GenBank/DDBJ whole genome shotgun (WGS) entry which is preliminary data.</text>
</comment>
<dbReference type="AlphaFoldDB" id="A0A7K0EF35"/>
<sequence length="271" mass="30177">MKNAFLSLMLLIGSLVAGPAYSQQKKVAVVSIQADKLIHAEDLGGIDPAVLVYFKKIAVDPRFEVMPILLRFQKLFFTEFAPQLPFQVLDEATVLNNPKYRAYNQEVKDTKLYRLAAELTDRIGIAPPGYHLLMFMGEPSLMGKLTRTEDNSATTDIVRMFDGQADGIMVIGLSFSLANKRSALGFVTGSMVEKAAMKAYVTLDLYNKDGKRVFNIQESAYSEQDYTKVGGFALKLKVDDLLPMCESATNNLFEALKEKLPKMARRAGNRL</sequence>
<proteinExistence type="predicted"/>
<keyword evidence="3" id="KW-1185">Reference proteome</keyword>
<organism evidence="2 3">
    <name type="scientific">Larkinella terrae</name>
    <dbReference type="NCBI Taxonomy" id="2025311"/>
    <lineage>
        <taxon>Bacteria</taxon>
        <taxon>Pseudomonadati</taxon>
        <taxon>Bacteroidota</taxon>
        <taxon>Cytophagia</taxon>
        <taxon>Cytophagales</taxon>
        <taxon>Spirosomataceae</taxon>
        <taxon>Larkinella</taxon>
    </lineage>
</organism>
<keyword evidence="1" id="KW-0732">Signal</keyword>
<name>A0A7K0EF35_9BACT</name>
<evidence type="ECO:0000256" key="1">
    <source>
        <dbReference type="SAM" id="SignalP"/>
    </source>
</evidence>
<dbReference type="RefSeq" id="WP_154173116.1">
    <property type="nucleotide sequence ID" value="NZ_WJXZ01000001.1"/>
</dbReference>
<dbReference type="EMBL" id="WJXZ01000001">
    <property type="protein sequence ID" value="MRS60312.1"/>
    <property type="molecule type" value="Genomic_DNA"/>
</dbReference>
<feature type="chain" id="PRO_5029719024" description="Lipoprotein" evidence="1">
    <location>
        <begin position="23"/>
        <end position="271"/>
    </location>
</feature>
<evidence type="ECO:0000313" key="3">
    <source>
        <dbReference type="Proteomes" id="UP000441754"/>
    </source>
</evidence>
<feature type="signal peptide" evidence="1">
    <location>
        <begin position="1"/>
        <end position="22"/>
    </location>
</feature>
<dbReference type="OrthoDB" id="792335at2"/>
<evidence type="ECO:0008006" key="4">
    <source>
        <dbReference type="Google" id="ProtNLM"/>
    </source>
</evidence>
<dbReference type="Proteomes" id="UP000441754">
    <property type="component" value="Unassembled WGS sequence"/>
</dbReference>
<gene>
    <name evidence="2" type="ORF">GJJ30_03335</name>
</gene>
<evidence type="ECO:0000313" key="2">
    <source>
        <dbReference type="EMBL" id="MRS60312.1"/>
    </source>
</evidence>
<accession>A0A7K0EF35</accession>
<reference evidence="2 3" key="1">
    <citation type="journal article" date="2018" name="Antonie Van Leeuwenhoek">
        <title>Larkinella terrae sp. nov., isolated from soil on Jeju Island, South Korea.</title>
        <authorList>
            <person name="Ten L.N."/>
            <person name="Jeon J."/>
            <person name="Park S.J."/>
            <person name="Park S."/>
            <person name="Lee S.Y."/>
            <person name="Kim M.K."/>
            <person name="Jung H.Y."/>
        </authorList>
    </citation>
    <scope>NUCLEOTIDE SEQUENCE [LARGE SCALE GENOMIC DNA]</scope>
    <source>
        <strain evidence="2 3">KCTC 52001</strain>
    </source>
</reference>
<protein>
    <recommendedName>
        <fullName evidence="4">Lipoprotein</fullName>
    </recommendedName>
</protein>